<sequence>MIDLVKMMYGKVWDKQGFLKKLSEKVDNKNPRSLQNHWFHSGSIPRKYLQIVIDLLEETIKEQIEELTGLIGKVNSI</sequence>
<dbReference type="Proteomes" id="UP001327027">
    <property type="component" value="Unassembled WGS sequence"/>
</dbReference>
<name>A0ABU5ZWV0_9FLAO</name>
<protein>
    <submittedName>
        <fullName evidence="1">Uncharacterized protein</fullName>
    </submittedName>
</protein>
<reference evidence="1 2" key="1">
    <citation type="journal article" date="2013" name="Int. J. Syst. Evol. Microbiol.">
        <title>Aquimarina gracilis sp. nov., isolated from the gut microflora of a mussel, Mytilus coruscus, and emended description of Aquimarina spongiae.</title>
        <authorList>
            <person name="Park S.C."/>
            <person name="Choe H.N."/>
            <person name="Baik K.S."/>
            <person name="Seong C.N."/>
        </authorList>
    </citation>
    <scope>NUCLEOTIDE SEQUENCE [LARGE SCALE GENOMIC DNA]</scope>
    <source>
        <strain evidence="1 2">PSC32</strain>
    </source>
</reference>
<accession>A0ABU5ZWV0</accession>
<gene>
    <name evidence="1" type="ORF">U6A24_12735</name>
</gene>
<dbReference type="RefSeq" id="WP_324180360.1">
    <property type="nucleotide sequence ID" value="NZ_BAABAW010000024.1"/>
</dbReference>
<dbReference type="EMBL" id="JAYKLX010000005">
    <property type="protein sequence ID" value="MEB3346336.1"/>
    <property type="molecule type" value="Genomic_DNA"/>
</dbReference>
<organism evidence="1 2">
    <name type="scientific">Aquimarina gracilis</name>
    <dbReference type="NCBI Taxonomy" id="874422"/>
    <lineage>
        <taxon>Bacteria</taxon>
        <taxon>Pseudomonadati</taxon>
        <taxon>Bacteroidota</taxon>
        <taxon>Flavobacteriia</taxon>
        <taxon>Flavobacteriales</taxon>
        <taxon>Flavobacteriaceae</taxon>
        <taxon>Aquimarina</taxon>
    </lineage>
</organism>
<proteinExistence type="predicted"/>
<evidence type="ECO:0000313" key="2">
    <source>
        <dbReference type="Proteomes" id="UP001327027"/>
    </source>
</evidence>
<evidence type="ECO:0000313" key="1">
    <source>
        <dbReference type="EMBL" id="MEB3346336.1"/>
    </source>
</evidence>
<comment type="caution">
    <text evidence="1">The sequence shown here is derived from an EMBL/GenBank/DDBJ whole genome shotgun (WGS) entry which is preliminary data.</text>
</comment>
<keyword evidence="2" id="KW-1185">Reference proteome</keyword>